<evidence type="ECO:0000256" key="1">
    <source>
        <dbReference type="SAM" id="Phobius"/>
    </source>
</evidence>
<proteinExistence type="predicted"/>
<dbReference type="GO" id="GO:0016787">
    <property type="term" value="F:hydrolase activity"/>
    <property type="evidence" value="ECO:0007669"/>
    <property type="project" value="UniProtKB-KW"/>
</dbReference>
<dbReference type="Gene3D" id="3.40.50.1000">
    <property type="entry name" value="HAD superfamily/HAD-like"/>
    <property type="match status" value="1"/>
</dbReference>
<keyword evidence="3" id="KW-1185">Reference proteome</keyword>
<dbReference type="AlphaFoldDB" id="A0A370QJH2"/>
<reference evidence="2 3" key="1">
    <citation type="submission" date="2018-07" db="EMBL/GenBank/DDBJ databases">
        <title>Genomic Encyclopedia of Type Strains, Phase IV (KMG-IV): sequencing the most valuable type-strain genomes for metagenomic binning, comparative biology and taxonomic classification.</title>
        <authorList>
            <person name="Goeker M."/>
        </authorList>
    </citation>
    <scope>NUCLEOTIDE SEQUENCE [LARGE SCALE GENOMIC DNA]</scope>
    <source>
        <strain evidence="2 3">DSM 101478</strain>
    </source>
</reference>
<dbReference type="SUPFAM" id="SSF56784">
    <property type="entry name" value="HAD-like"/>
    <property type="match status" value="1"/>
</dbReference>
<dbReference type="Pfam" id="PF12710">
    <property type="entry name" value="HAD"/>
    <property type="match status" value="1"/>
</dbReference>
<dbReference type="OrthoDB" id="9794212at2"/>
<feature type="transmembrane region" description="Helical" evidence="1">
    <location>
        <begin position="32"/>
        <end position="50"/>
    </location>
</feature>
<evidence type="ECO:0000313" key="2">
    <source>
        <dbReference type="EMBL" id="RDK88513.1"/>
    </source>
</evidence>
<dbReference type="Gene3D" id="1.20.1440.100">
    <property type="entry name" value="SG protein - dephosphorylation function"/>
    <property type="match status" value="1"/>
</dbReference>
<gene>
    <name evidence="2" type="ORF">C8D94_101387</name>
</gene>
<name>A0A370QJH2_9FLAO</name>
<dbReference type="EMBL" id="QRAO01000001">
    <property type="protein sequence ID" value="RDK88513.1"/>
    <property type="molecule type" value="Genomic_DNA"/>
</dbReference>
<protein>
    <submittedName>
        <fullName evidence="2">HAD superfamily hydrolase (TIGR01490 family)</fullName>
    </submittedName>
</protein>
<dbReference type="Proteomes" id="UP000255317">
    <property type="component" value="Unassembled WGS sequence"/>
</dbReference>
<sequence>MSALYLYDFDGTLTTKDSLFAFLKFATPRGKYILAVVSLAPLLVLAKLGLISKAETKRKLISACLMGKSKTELSSLAIRFFKKIKDTPFFREKALVSIENNKGKGKIYIVSASVDIWMEAIAKNLGVGLICTQADFKNDIFSGNFKTPNCNYEEKPKRVLAEIDLNNFSEINYFGDSKGDMAMKSLATAFYLNHFK</sequence>
<organism evidence="2 3">
    <name type="scientific">Marinirhabdus gelatinilytica</name>
    <dbReference type="NCBI Taxonomy" id="1703343"/>
    <lineage>
        <taxon>Bacteria</taxon>
        <taxon>Pseudomonadati</taxon>
        <taxon>Bacteroidota</taxon>
        <taxon>Flavobacteriia</taxon>
        <taxon>Flavobacteriales</taxon>
        <taxon>Flavobacteriaceae</taxon>
    </lineage>
</organism>
<keyword evidence="1" id="KW-1133">Transmembrane helix</keyword>
<dbReference type="RefSeq" id="WP_115122210.1">
    <property type="nucleotide sequence ID" value="NZ_QRAO01000001.1"/>
</dbReference>
<evidence type="ECO:0000313" key="3">
    <source>
        <dbReference type="Proteomes" id="UP000255317"/>
    </source>
</evidence>
<comment type="caution">
    <text evidence="2">The sequence shown here is derived from an EMBL/GenBank/DDBJ whole genome shotgun (WGS) entry which is preliminary data.</text>
</comment>
<keyword evidence="1" id="KW-0812">Transmembrane</keyword>
<dbReference type="InterPro" id="IPR023214">
    <property type="entry name" value="HAD_sf"/>
</dbReference>
<dbReference type="NCBIfam" id="TIGR01488">
    <property type="entry name" value="HAD-SF-IB"/>
    <property type="match status" value="1"/>
</dbReference>
<accession>A0A370QJH2</accession>
<keyword evidence="2" id="KW-0378">Hydrolase</keyword>
<dbReference type="InterPro" id="IPR036412">
    <property type="entry name" value="HAD-like_sf"/>
</dbReference>
<keyword evidence="1" id="KW-0472">Membrane</keyword>